<dbReference type="SUPFAM" id="SSF88713">
    <property type="entry name" value="Glycoside hydrolase/deacetylase"/>
    <property type="match status" value="1"/>
</dbReference>
<dbReference type="GO" id="GO:0046872">
    <property type="term" value="F:metal ion binding"/>
    <property type="evidence" value="ECO:0007669"/>
    <property type="project" value="UniProtKB-KW"/>
</dbReference>
<name>A0AAN6N607_9PEZI</name>
<evidence type="ECO:0000259" key="12">
    <source>
        <dbReference type="PROSITE" id="PS51677"/>
    </source>
</evidence>
<feature type="region of interest" description="Disordered" evidence="9">
    <location>
        <begin position="342"/>
        <end position="466"/>
    </location>
</feature>
<dbReference type="GO" id="GO:0005975">
    <property type="term" value="P:carbohydrate metabolic process"/>
    <property type="evidence" value="ECO:0007669"/>
    <property type="project" value="InterPro"/>
</dbReference>
<feature type="compositionally biased region" description="Low complexity" evidence="9">
    <location>
        <begin position="361"/>
        <end position="373"/>
    </location>
</feature>
<evidence type="ECO:0008006" key="15">
    <source>
        <dbReference type="Google" id="ProtNLM"/>
    </source>
</evidence>
<dbReference type="Pfam" id="PF01522">
    <property type="entry name" value="Polysacc_deac_1"/>
    <property type="match status" value="1"/>
</dbReference>
<evidence type="ECO:0000256" key="3">
    <source>
        <dbReference type="ARBA" id="ARBA00022723"/>
    </source>
</evidence>
<dbReference type="EMBL" id="MU853818">
    <property type="protein sequence ID" value="KAK3939044.1"/>
    <property type="molecule type" value="Genomic_DNA"/>
</dbReference>
<evidence type="ECO:0000256" key="8">
    <source>
        <dbReference type="PROSITE-ProRule" id="PRU00261"/>
    </source>
</evidence>
<dbReference type="CDD" id="cd10951">
    <property type="entry name" value="CE4_ClCDA_like"/>
    <property type="match status" value="1"/>
</dbReference>
<accession>A0AAN6N607</accession>
<keyword evidence="3" id="KW-0479">Metal-binding</keyword>
<dbReference type="SUPFAM" id="SSF57016">
    <property type="entry name" value="Plant lectins/antimicrobial peptides"/>
    <property type="match status" value="1"/>
</dbReference>
<keyword evidence="14" id="KW-1185">Reference proteome</keyword>
<keyword evidence="4 10" id="KW-0732">Signal</keyword>
<keyword evidence="2 8" id="KW-0147">Chitin-binding</keyword>
<keyword evidence="7" id="KW-0170">Cobalt</keyword>
<feature type="disulfide bond" evidence="8">
    <location>
        <begin position="65"/>
        <end position="80"/>
    </location>
</feature>
<feature type="domain" description="NodB homology" evidence="12">
    <location>
        <begin position="141"/>
        <end position="332"/>
    </location>
</feature>
<dbReference type="PROSITE" id="PS00026">
    <property type="entry name" value="CHIT_BIND_I_1"/>
    <property type="match status" value="1"/>
</dbReference>
<dbReference type="Pfam" id="PF00187">
    <property type="entry name" value="Chitin_bind_1"/>
    <property type="match status" value="1"/>
</dbReference>
<evidence type="ECO:0000313" key="13">
    <source>
        <dbReference type="EMBL" id="KAK3939044.1"/>
    </source>
</evidence>
<proteinExistence type="predicted"/>
<evidence type="ECO:0000256" key="6">
    <source>
        <dbReference type="ARBA" id="ARBA00023277"/>
    </source>
</evidence>
<dbReference type="InterPro" id="IPR011330">
    <property type="entry name" value="Glyco_hydro/deAcase_b/a-brl"/>
</dbReference>
<dbReference type="Gene3D" id="3.30.60.10">
    <property type="entry name" value="Endochitinase-like"/>
    <property type="match status" value="1"/>
</dbReference>
<keyword evidence="6" id="KW-0119">Carbohydrate metabolism</keyword>
<dbReference type="InterPro" id="IPR018371">
    <property type="entry name" value="Chitin-binding_1_CS"/>
</dbReference>
<dbReference type="GO" id="GO:0016810">
    <property type="term" value="F:hydrolase activity, acting on carbon-nitrogen (but not peptide) bonds"/>
    <property type="evidence" value="ECO:0007669"/>
    <property type="project" value="InterPro"/>
</dbReference>
<dbReference type="InterPro" id="IPR036861">
    <property type="entry name" value="Endochitinase-like_sf"/>
</dbReference>
<dbReference type="AlphaFoldDB" id="A0AAN6N607"/>
<evidence type="ECO:0000256" key="1">
    <source>
        <dbReference type="ARBA" id="ARBA00001941"/>
    </source>
</evidence>
<feature type="compositionally biased region" description="Low complexity" evidence="9">
    <location>
        <begin position="383"/>
        <end position="409"/>
    </location>
</feature>
<gene>
    <name evidence="13" type="ORF">QBC46DRAFT_316660</name>
</gene>
<comment type="caution">
    <text evidence="8">Lacks conserved residue(s) required for the propagation of feature annotation.</text>
</comment>
<dbReference type="InterPro" id="IPR001002">
    <property type="entry name" value="Chitin-bd_1"/>
</dbReference>
<feature type="disulfide bond" evidence="8">
    <location>
        <begin position="79"/>
        <end position="93"/>
    </location>
</feature>
<keyword evidence="5" id="KW-0378">Hydrolase</keyword>
<comment type="caution">
    <text evidence="13">The sequence shown here is derived from an EMBL/GenBank/DDBJ whole genome shotgun (WGS) entry which is preliminary data.</text>
</comment>
<feature type="domain" description="Chitin-binding type-1" evidence="11">
    <location>
        <begin position="62"/>
        <end position="108"/>
    </location>
</feature>
<feature type="disulfide bond" evidence="8">
    <location>
        <begin position="74"/>
        <end position="86"/>
    </location>
</feature>
<organism evidence="13 14">
    <name type="scientific">Diplogelasinospora grovesii</name>
    <dbReference type="NCBI Taxonomy" id="303347"/>
    <lineage>
        <taxon>Eukaryota</taxon>
        <taxon>Fungi</taxon>
        <taxon>Dikarya</taxon>
        <taxon>Ascomycota</taxon>
        <taxon>Pezizomycotina</taxon>
        <taxon>Sordariomycetes</taxon>
        <taxon>Sordariomycetidae</taxon>
        <taxon>Sordariales</taxon>
        <taxon>Diplogelasinosporaceae</taxon>
        <taxon>Diplogelasinospora</taxon>
    </lineage>
</organism>
<evidence type="ECO:0000256" key="2">
    <source>
        <dbReference type="ARBA" id="ARBA00022669"/>
    </source>
</evidence>
<dbReference type="PROSITE" id="PS50941">
    <property type="entry name" value="CHIT_BIND_I_2"/>
    <property type="match status" value="1"/>
</dbReference>
<keyword evidence="8" id="KW-1015">Disulfide bond</keyword>
<comment type="cofactor">
    <cofactor evidence="1">
        <name>Co(2+)</name>
        <dbReference type="ChEBI" id="CHEBI:48828"/>
    </cofactor>
</comment>
<sequence length="513" mass="53062">MYPTLAAGLLAVLPLAQSFYIAPFEDALFAADKHESHSHDVSRSLTSASSDVGLESRAVQSGGDCGPSAGNAVCASGLCCSSDGVCGTGTPFCGAPDCQLSFGPACDGNQTPPGKDTSAVPRPLFGSVPYGVDISHCTVKGKVALTFDDGPYIYTTDLLNVLKSNNVKATFFVVGANGGKGQIQDPATGYPAIIKRMYAEGHQIGSHTWSHQDLSAVTAQQRHDQIVKNEMALVDILGFFPTYLRPPYTKWNDDALNDLKALGYHVTNYDIDTRDWQGDYTYAQNVYTNILSQHSPASSSWISIEHDIKDKTVHGFVQYMIDQARQLGYQLVTVGECLGDPQANWYRDPTTGQPYDPSRMAAAAAAATTVAGTAPPPPPPPSSSSSSSPSSIVSVITSSPSSPGTSSPAQATKALNPGSSTTTQASSGSGSGPSSKTSSSAQGSSSSPSPTPVANPNFGAGTGNTTTTSSVSVASAITTSATATQTKAQSGAVRSGDSAFGVLLAIFVLLVVF</sequence>
<dbReference type="InterPro" id="IPR002509">
    <property type="entry name" value="NODB_dom"/>
</dbReference>
<reference evidence="14" key="1">
    <citation type="journal article" date="2023" name="Mol. Phylogenet. Evol.">
        <title>Genome-scale phylogeny and comparative genomics of the fungal order Sordariales.</title>
        <authorList>
            <person name="Hensen N."/>
            <person name="Bonometti L."/>
            <person name="Westerberg I."/>
            <person name="Brannstrom I.O."/>
            <person name="Guillou S."/>
            <person name="Cros-Aarteil S."/>
            <person name="Calhoun S."/>
            <person name="Haridas S."/>
            <person name="Kuo A."/>
            <person name="Mondo S."/>
            <person name="Pangilinan J."/>
            <person name="Riley R."/>
            <person name="LaButti K."/>
            <person name="Andreopoulos B."/>
            <person name="Lipzen A."/>
            <person name="Chen C."/>
            <person name="Yan M."/>
            <person name="Daum C."/>
            <person name="Ng V."/>
            <person name="Clum A."/>
            <person name="Steindorff A."/>
            <person name="Ohm R.A."/>
            <person name="Martin F."/>
            <person name="Silar P."/>
            <person name="Natvig D.O."/>
            <person name="Lalanne C."/>
            <person name="Gautier V."/>
            <person name="Ament-Velasquez S.L."/>
            <person name="Kruys A."/>
            <person name="Hutchinson M.I."/>
            <person name="Powell A.J."/>
            <person name="Barry K."/>
            <person name="Miller A.N."/>
            <person name="Grigoriev I.V."/>
            <person name="Debuchy R."/>
            <person name="Gladieux P."/>
            <person name="Hiltunen Thoren M."/>
            <person name="Johannesson H."/>
        </authorList>
    </citation>
    <scope>NUCLEOTIDE SEQUENCE [LARGE SCALE GENOMIC DNA]</scope>
    <source>
        <strain evidence="14">CBS 340.73</strain>
    </source>
</reference>
<dbReference type="SMART" id="SM00270">
    <property type="entry name" value="ChtBD1"/>
    <property type="match status" value="1"/>
</dbReference>
<feature type="compositionally biased region" description="Low complexity" evidence="9">
    <location>
        <begin position="417"/>
        <end position="448"/>
    </location>
</feature>
<feature type="chain" id="PRO_5042815708" description="Chitin deacetylase" evidence="10">
    <location>
        <begin position="19"/>
        <end position="513"/>
    </location>
</feature>
<dbReference type="Proteomes" id="UP001303473">
    <property type="component" value="Unassembled WGS sequence"/>
</dbReference>
<evidence type="ECO:0000256" key="9">
    <source>
        <dbReference type="SAM" id="MobiDB-lite"/>
    </source>
</evidence>
<feature type="signal peptide" evidence="10">
    <location>
        <begin position="1"/>
        <end position="18"/>
    </location>
</feature>
<dbReference type="PANTHER" id="PTHR46471:SF2">
    <property type="entry name" value="CHITIN DEACETYLASE-RELATED"/>
    <property type="match status" value="1"/>
</dbReference>
<dbReference type="PANTHER" id="PTHR46471">
    <property type="entry name" value="CHITIN DEACETYLASE"/>
    <property type="match status" value="1"/>
</dbReference>
<dbReference type="CDD" id="cd00035">
    <property type="entry name" value="ChtBD1"/>
    <property type="match status" value="1"/>
</dbReference>
<evidence type="ECO:0000256" key="4">
    <source>
        <dbReference type="ARBA" id="ARBA00022729"/>
    </source>
</evidence>
<evidence type="ECO:0000259" key="11">
    <source>
        <dbReference type="PROSITE" id="PS50941"/>
    </source>
</evidence>
<evidence type="ECO:0000256" key="5">
    <source>
        <dbReference type="ARBA" id="ARBA00022801"/>
    </source>
</evidence>
<evidence type="ECO:0000256" key="10">
    <source>
        <dbReference type="SAM" id="SignalP"/>
    </source>
</evidence>
<protein>
    <recommendedName>
        <fullName evidence="15">Chitin deacetylase</fullName>
    </recommendedName>
</protein>
<dbReference type="PROSITE" id="PS51677">
    <property type="entry name" value="NODB"/>
    <property type="match status" value="1"/>
</dbReference>
<evidence type="ECO:0000256" key="7">
    <source>
        <dbReference type="ARBA" id="ARBA00023285"/>
    </source>
</evidence>
<dbReference type="GO" id="GO:0008061">
    <property type="term" value="F:chitin binding"/>
    <property type="evidence" value="ECO:0007669"/>
    <property type="project" value="UniProtKB-UniRule"/>
</dbReference>
<dbReference type="Gene3D" id="3.20.20.370">
    <property type="entry name" value="Glycoside hydrolase/deacetylase"/>
    <property type="match status" value="1"/>
</dbReference>
<evidence type="ECO:0000313" key="14">
    <source>
        <dbReference type="Proteomes" id="UP001303473"/>
    </source>
</evidence>